<evidence type="ECO:0000313" key="2">
    <source>
        <dbReference type="EMBL" id="TYS51924.1"/>
    </source>
</evidence>
<name>A0A5D4RQE3_9BACI</name>
<evidence type="ECO:0000259" key="1">
    <source>
        <dbReference type="Pfam" id="PF09860"/>
    </source>
</evidence>
<accession>A0A5D4RQE3</accession>
<dbReference type="InterPro" id="IPR018656">
    <property type="entry name" value="DUF2087"/>
</dbReference>
<organism evidence="2 3">
    <name type="scientific">Bacillus infantis</name>
    <dbReference type="NCBI Taxonomy" id="324767"/>
    <lineage>
        <taxon>Bacteria</taxon>
        <taxon>Bacillati</taxon>
        <taxon>Bacillota</taxon>
        <taxon>Bacilli</taxon>
        <taxon>Bacillales</taxon>
        <taxon>Bacillaceae</taxon>
        <taxon>Bacillus</taxon>
    </lineage>
</organism>
<dbReference type="Pfam" id="PF09860">
    <property type="entry name" value="DUF2087"/>
    <property type="match status" value="1"/>
</dbReference>
<protein>
    <submittedName>
        <fullName evidence="2">DUF2087 domain-containing protein</fullName>
    </submittedName>
</protein>
<proteinExistence type="predicted"/>
<dbReference type="AlphaFoldDB" id="A0A5D4RQE3"/>
<gene>
    <name evidence="2" type="ORF">FZD51_00280</name>
</gene>
<dbReference type="InterPro" id="IPR036388">
    <property type="entry name" value="WH-like_DNA-bd_sf"/>
</dbReference>
<dbReference type="Proteomes" id="UP000322139">
    <property type="component" value="Unassembled WGS sequence"/>
</dbReference>
<sequence length="252" mass="29390">MPDISASLWEASLEEIKKGYREESESFLCLLCGEKFEKGIVYPYENLLYEAERYTRLHIERSHSSVFDYLLGLDKKWTGLTEHQSQLLRLFYQGMADKEVQAELGIGSASTIRHHRFALKEKERQAKAFLAVMELLREKDHYAPAFIPPHIHASMVDDRYAITEEEQHKIVDKFLPNGIEGGLVKFPPKEKQRLAVIREISKLLKDGIVYSEKELNSIIESIYEDYALIRRYLIEYGLLDRKADGSAYWLKR</sequence>
<reference evidence="2 3" key="1">
    <citation type="submission" date="2019-08" db="EMBL/GenBank/DDBJ databases">
        <title>Bacillus genomes from the desert of Cuatro Cienegas, Coahuila.</title>
        <authorList>
            <person name="Olmedo-Alvarez G."/>
        </authorList>
    </citation>
    <scope>NUCLEOTIDE SEQUENCE [LARGE SCALE GENOMIC DNA]</scope>
    <source>
        <strain evidence="2 3">CH446_14T</strain>
    </source>
</reference>
<dbReference type="Gene3D" id="1.10.10.10">
    <property type="entry name" value="Winged helix-like DNA-binding domain superfamily/Winged helix DNA-binding domain"/>
    <property type="match status" value="1"/>
</dbReference>
<evidence type="ECO:0000313" key="3">
    <source>
        <dbReference type="Proteomes" id="UP000322139"/>
    </source>
</evidence>
<dbReference type="EMBL" id="VTER01000001">
    <property type="protein sequence ID" value="TYS51924.1"/>
    <property type="molecule type" value="Genomic_DNA"/>
</dbReference>
<comment type="caution">
    <text evidence="2">The sequence shown here is derived from an EMBL/GenBank/DDBJ whole genome shotgun (WGS) entry which is preliminary data.</text>
</comment>
<dbReference type="RefSeq" id="WP_148972914.1">
    <property type="nucleotide sequence ID" value="NZ_JBNIKT010000010.1"/>
</dbReference>
<feature type="domain" description="DUF2087" evidence="1">
    <location>
        <begin position="183"/>
        <end position="250"/>
    </location>
</feature>